<dbReference type="InterPro" id="IPR019096">
    <property type="entry name" value="YopX_protein"/>
</dbReference>
<accession>A0ABY5SB89</accession>
<dbReference type="SUPFAM" id="SSF159006">
    <property type="entry name" value="YopX-like"/>
    <property type="match status" value="1"/>
</dbReference>
<name>A0ABY5SB89_9BACL</name>
<proteinExistence type="predicted"/>
<dbReference type="Proteomes" id="UP001057877">
    <property type="component" value="Chromosome"/>
</dbReference>
<dbReference type="Pfam" id="PF09643">
    <property type="entry name" value="YopX"/>
    <property type="match status" value="1"/>
</dbReference>
<reference evidence="2" key="1">
    <citation type="submission" date="2022-01" db="EMBL/GenBank/DDBJ databases">
        <title>Paenibacillus spongiae sp. nov., isolated from marine sponge.</title>
        <authorList>
            <person name="Li Z."/>
            <person name="Zhang M."/>
        </authorList>
    </citation>
    <scope>NUCLEOTIDE SEQUENCE</scope>
    <source>
        <strain evidence="2">PHS-Z3</strain>
    </source>
</reference>
<dbReference type="InterPro" id="IPR023385">
    <property type="entry name" value="YopX-like_C"/>
</dbReference>
<feature type="domain" description="YopX protein" evidence="1">
    <location>
        <begin position="36"/>
        <end position="138"/>
    </location>
</feature>
<sequence>MSREIKFRGMDLQGRWFHGNLAILLKDLRSTGNKAGHYISNAAGAPFAYAVRPETVGQYTGLKDRNGVDVYEGDIAVGEHATYSIRWDDSKALFKARVEKTNTVLIRYNAFPLWQYLQDDGNCRFEIVGNIYNNPELIREEQ</sequence>
<dbReference type="Gene3D" id="2.30.30.290">
    <property type="entry name" value="YopX-like domains"/>
    <property type="match status" value="1"/>
</dbReference>
<organism evidence="2 3">
    <name type="scientific">Paenibacillus spongiae</name>
    <dbReference type="NCBI Taxonomy" id="2909671"/>
    <lineage>
        <taxon>Bacteria</taxon>
        <taxon>Bacillati</taxon>
        <taxon>Bacillota</taxon>
        <taxon>Bacilli</taxon>
        <taxon>Bacillales</taxon>
        <taxon>Paenibacillaceae</taxon>
        <taxon>Paenibacillus</taxon>
    </lineage>
</organism>
<evidence type="ECO:0000313" key="2">
    <source>
        <dbReference type="EMBL" id="UVI31196.1"/>
    </source>
</evidence>
<dbReference type="EMBL" id="CP091430">
    <property type="protein sequence ID" value="UVI31196.1"/>
    <property type="molecule type" value="Genomic_DNA"/>
</dbReference>
<keyword evidence="3" id="KW-1185">Reference proteome</keyword>
<gene>
    <name evidence="2" type="ORF">L1F29_04960</name>
</gene>
<dbReference type="RefSeq" id="WP_258387260.1">
    <property type="nucleotide sequence ID" value="NZ_CP091430.1"/>
</dbReference>
<evidence type="ECO:0000259" key="1">
    <source>
        <dbReference type="Pfam" id="PF09643"/>
    </source>
</evidence>
<evidence type="ECO:0000313" key="3">
    <source>
        <dbReference type="Proteomes" id="UP001057877"/>
    </source>
</evidence>
<protein>
    <submittedName>
        <fullName evidence="2">YopX family protein</fullName>
    </submittedName>
</protein>